<organism evidence="8 9">
    <name type="scientific">Sporothrix stenoceras</name>
    <dbReference type="NCBI Taxonomy" id="5173"/>
    <lineage>
        <taxon>Eukaryota</taxon>
        <taxon>Fungi</taxon>
        <taxon>Dikarya</taxon>
        <taxon>Ascomycota</taxon>
        <taxon>Pezizomycotina</taxon>
        <taxon>Sordariomycetes</taxon>
        <taxon>Sordariomycetidae</taxon>
        <taxon>Ophiostomatales</taxon>
        <taxon>Ophiostomataceae</taxon>
        <taxon>Sporothrix</taxon>
    </lineage>
</organism>
<reference evidence="8 9" key="1">
    <citation type="journal article" date="2024" name="IMA Fungus">
        <title>IMA Genome - F19 : A genome assembly and annotation guide to empower mycologists, including annotated draft genome sequences of Ceratocystis pirilliformis, Diaporthe australafricana, Fusarium ophioides, Paecilomyces lecythidis, and Sporothrix stenoceras.</title>
        <authorList>
            <person name="Aylward J."/>
            <person name="Wilson A.M."/>
            <person name="Visagie C.M."/>
            <person name="Spraker J."/>
            <person name="Barnes I."/>
            <person name="Buitendag C."/>
            <person name="Ceriani C."/>
            <person name="Del Mar Angel L."/>
            <person name="du Plessis D."/>
            <person name="Fuchs T."/>
            <person name="Gasser K."/>
            <person name="Kramer D."/>
            <person name="Li W."/>
            <person name="Munsamy K."/>
            <person name="Piso A."/>
            <person name="Price J.L."/>
            <person name="Sonnekus B."/>
            <person name="Thomas C."/>
            <person name="van der Nest A."/>
            <person name="van Dijk A."/>
            <person name="van Heerden A."/>
            <person name="van Vuuren N."/>
            <person name="Yilmaz N."/>
            <person name="Duong T.A."/>
            <person name="van der Merwe N.A."/>
            <person name="Wingfield M.J."/>
            <person name="Wingfield B.D."/>
        </authorList>
    </citation>
    <scope>NUCLEOTIDE SEQUENCE [LARGE SCALE GENOMIC DNA]</scope>
    <source>
        <strain evidence="8 9">CMW 5346</strain>
    </source>
</reference>
<dbReference type="PANTHER" id="PTHR31321:SF137">
    <property type="entry name" value="PECTIN METHYL ESTERASE (EUROFUNG)"/>
    <property type="match status" value="1"/>
</dbReference>
<evidence type="ECO:0000256" key="1">
    <source>
        <dbReference type="ARBA" id="ARBA00005184"/>
    </source>
</evidence>
<dbReference type="InterPro" id="IPR011050">
    <property type="entry name" value="Pectin_lyase_fold/virulence"/>
</dbReference>
<dbReference type="InterPro" id="IPR000070">
    <property type="entry name" value="Pectinesterase_cat"/>
</dbReference>
<evidence type="ECO:0000256" key="6">
    <source>
        <dbReference type="SAM" id="SignalP"/>
    </source>
</evidence>
<feature type="domain" description="Pectinesterase catalytic" evidence="7">
    <location>
        <begin position="170"/>
        <end position="375"/>
    </location>
</feature>
<protein>
    <recommendedName>
        <fullName evidence="3">pectinesterase</fullName>
        <ecNumber evidence="3">3.1.1.11</ecNumber>
    </recommendedName>
</protein>
<dbReference type="EC" id="3.1.1.11" evidence="3"/>
<comment type="caution">
    <text evidence="8">The sequence shown here is derived from an EMBL/GenBank/DDBJ whole genome shotgun (WGS) entry which is preliminary data.</text>
</comment>
<dbReference type="InterPro" id="IPR012334">
    <property type="entry name" value="Pectin_lyas_fold"/>
</dbReference>
<comment type="similarity">
    <text evidence="2">Belongs to the pectinesterase family.</text>
</comment>
<dbReference type="SUPFAM" id="SSF51126">
    <property type="entry name" value="Pectin lyase-like"/>
    <property type="match status" value="1"/>
</dbReference>
<comment type="pathway">
    <text evidence="1">Glycan metabolism; pectin degradation; 2-dehydro-3-deoxy-D-gluconate from pectin: step 1/5.</text>
</comment>
<keyword evidence="5" id="KW-0063">Aspartyl esterase</keyword>
<name>A0ABR3Z4J2_9PEZI</name>
<dbReference type="PANTHER" id="PTHR31321">
    <property type="entry name" value="ACYL-COA THIOESTER HYDROLASE YBHC-RELATED"/>
    <property type="match status" value="1"/>
</dbReference>
<evidence type="ECO:0000256" key="5">
    <source>
        <dbReference type="ARBA" id="ARBA00023085"/>
    </source>
</evidence>
<evidence type="ECO:0000256" key="4">
    <source>
        <dbReference type="ARBA" id="ARBA00022801"/>
    </source>
</evidence>
<accession>A0ABR3Z4J2</accession>
<keyword evidence="4" id="KW-0378">Hydrolase</keyword>
<feature type="signal peptide" evidence="6">
    <location>
        <begin position="1"/>
        <end position="23"/>
    </location>
</feature>
<evidence type="ECO:0000313" key="8">
    <source>
        <dbReference type="EMBL" id="KAL1895473.1"/>
    </source>
</evidence>
<feature type="chain" id="PRO_5046192485" description="pectinesterase" evidence="6">
    <location>
        <begin position="24"/>
        <end position="404"/>
    </location>
</feature>
<evidence type="ECO:0000256" key="2">
    <source>
        <dbReference type="ARBA" id="ARBA00008891"/>
    </source>
</evidence>
<dbReference type="EMBL" id="JAWCUI010000027">
    <property type="protein sequence ID" value="KAL1895473.1"/>
    <property type="molecule type" value="Genomic_DNA"/>
</dbReference>
<gene>
    <name evidence="8" type="ORF">Sste5346_005281</name>
</gene>
<dbReference type="Pfam" id="PF01095">
    <property type="entry name" value="Pectinesterase"/>
    <property type="match status" value="1"/>
</dbReference>
<proteinExistence type="inferred from homology"/>
<keyword evidence="9" id="KW-1185">Reference proteome</keyword>
<dbReference type="Gene3D" id="2.160.20.10">
    <property type="entry name" value="Single-stranded right-handed beta-helix, Pectin lyase-like"/>
    <property type="match status" value="1"/>
</dbReference>
<evidence type="ECO:0000259" key="7">
    <source>
        <dbReference type="Pfam" id="PF01095"/>
    </source>
</evidence>
<keyword evidence="6" id="KW-0732">Signal</keyword>
<evidence type="ECO:0000256" key="3">
    <source>
        <dbReference type="ARBA" id="ARBA00013229"/>
    </source>
</evidence>
<evidence type="ECO:0000313" key="9">
    <source>
        <dbReference type="Proteomes" id="UP001583186"/>
    </source>
</evidence>
<sequence>MPSICSVGAALLALSSIASTVLAAPSAQSSQYLACRTTSADPLQGCPEGTILVSAARSYGGHFSTIQSAIASLPDDDSARVILILPGKYTEQLNITRPGPVTLLGQTTHPTDQSANGVQVYWSAAVVNASYSDNAFTSVLTVAPTLDASLTGSGPTGFAVPADTPFGNVRFSAYNIDFRNVFADYAAGQSLAVSISYANAGFYWCGLYSYQDTVYVGKLGNAYFYENEIAGETDFFYGFGTAWVQQTRVTLRGCGGGITAWKGTNTTFANKYGVYISNSQIHAANDTIANQFKGKCSLGRPWNDLHRSVYMDTWMDASILPAGYTTWNKAAPYTTGSNYDNGTTMAEYRSSGPGFNRTARLAGNVTEEFSAQQARPYLTPKDVFMTWTGQQPNIDWIDPLTYPW</sequence>
<dbReference type="Proteomes" id="UP001583186">
    <property type="component" value="Unassembled WGS sequence"/>
</dbReference>